<reference evidence="1 2" key="1">
    <citation type="submission" date="2018-04" db="EMBL/GenBank/DDBJ databases">
        <title>Genomic Encyclopedia of Archaeal and Bacterial Type Strains, Phase II (KMG-II): from individual species to whole genera.</title>
        <authorList>
            <person name="Goeker M."/>
        </authorList>
    </citation>
    <scope>NUCLEOTIDE SEQUENCE [LARGE SCALE GENOMIC DNA]</scope>
    <source>
        <strain evidence="1 2">DSM 100162</strain>
    </source>
</reference>
<protein>
    <submittedName>
        <fullName evidence="1">Uncharacterized protein</fullName>
    </submittedName>
</protein>
<comment type="caution">
    <text evidence="1">The sequence shown here is derived from an EMBL/GenBank/DDBJ whole genome shotgun (WGS) entry which is preliminary data.</text>
</comment>
<keyword evidence="2" id="KW-1185">Reference proteome</keyword>
<evidence type="ECO:0000313" key="1">
    <source>
        <dbReference type="EMBL" id="PTX18307.1"/>
    </source>
</evidence>
<gene>
    <name evidence="1" type="ORF">C8N40_106106</name>
</gene>
<dbReference type="EMBL" id="QBKI01000006">
    <property type="protein sequence ID" value="PTX18307.1"/>
    <property type="molecule type" value="Genomic_DNA"/>
</dbReference>
<accession>A0A2T5YG57</accession>
<name>A0A2T5YG57_9BACT</name>
<evidence type="ECO:0000313" key="2">
    <source>
        <dbReference type="Proteomes" id="UP000244225"/>
    </source>
</evidence>
<organism evidence="1 2">
    <name type="scientific">Pontibacter mucosus</name>
    <dbReference type="NCBI Taxonomy" id="1649266"/>
    <lineage>
        <taxon>Bacteria</taxon>
        <taxon>Pseudomonadati</taxon>
        <taxon>Bacteroidota</taxon>
        <taxon>Cytophagia</taxon>
        <taxon>Cytophagales</taxon>
        <taxon>Hymenobacteraceae</taxon>
        <taxon>Pontibacter</taxon>
    </lineage>
</organism>
<proteinExistence type="predicted"/>
<dbReference type="AlphaFoldDB" id="A0A2T5YG57"/>
<sequence length="75" mass="8716">MAFRAIRCTFAYTLQAIGTLLTPYALCYRLQGPAPRHLPLPEEEPAFIALRVAIVTTLETSLFRFRFKKVYILYY</sequence>
<dbReference type="Proteomes" id="UP000244225">
    <property type="component" value="Unassembled WGS sequence"/>
</dbReference>